<organism evidence="1">
    <name type="scientific">Arundo donax</name>
    <name type="common">Giant reed</name>
    <name type="synonym">Donax arundinaceus</name>
    <dbReference type="NCBI Taxonomy" id="35708"/>
    <lineage>
        <taxon>Eukaryota</taxon>
        <taxon>Viridiplantae</taxon>
        <taxon>Streptophyta</taxon>
        <taxon>Embryophyta</taxon>
        <taxon>Tracheophyta</taxon>
        <taxon>Spermatophyta</taxon>
        <taxon>Magnoliopsida</taxon>
        <taxon>Liliopsida</taxon>
        <taxon>Poales</taxon>
        <taxon>Poaceae</taxon>
        <taxon>PACMAD clade</taxon>
        <taxon>Arundinoideae</taxon>
        <taxon>Arundineae</taxon>
        <taxon>Arundo</taxon>
    </lineage>
</organism>
<accession>A0A0A9A307</accession>
<dbReference type="EMBL" id="GBRH01253562">
    <property type="protein sequence ID" value="JAD44333.1"/>
    <property type="molecule type" value="Transcribed_RNA"/>
</dbReference>
<evidence type="ECO:0000313" key="1">
    <source>
        <dbReference type="EMBL" id="JAD44333.1"/>
    </source>
</evidence>
<reference evidence="1" key="1">
    <citation type="submission" date="2014-09" db="EMBL/GenBank/DDBJ databases">
        <authorList>
            <person name="Magalhaes I.L.F."/>
            <person name="Oliveira U."/>
            <person name="Santos F.R."/>
            <person name="Vidigal T.H.D.A."/>
            <person name="Brescovit A.D."/>
            <person name="Santos A.J."/>
        </authorList>
    </citation>
    <scope>NUCLEOTIDE SEQUENCE</scope>
    <source>
        <tissue evidence="1">Shoot tissue taken approximately 20 cm above the soil surface</tissue>
    </source>
</reference>
<proteinExistence type="predicted"/>
<reference evidence="1" key="2">
    <citation type="journal article" date="2015" name="Data Brief">
        <title>Shoot transcriptome of the giant reed, Arundo donax.</title>
        <authorList>
            <person name="Barrero R.A."/>
            <person name="Guerrero F.D."/>
            <person name="Moolhuijzen P."/>
            <person name="Goolsby J.A."/>
            <person name="Tidwell J."/>
            <person name="Bellgard S.E."/>
            <person name="Bellgard M.I."/>
        </authorList>
    </citation>
    <scope>NUCLEOTIDE SEQUENCE</scope>
    <source>
        <tissue evidence="1">Shoot tissue taken approximately 20 cm above the soil surface</tissue>
    </source>
</reference>
<sequence length="26" mass="3073">MVDKILQTLAINIFKLRNMSNNHMNL</sequence>
<dbReference type="AlphaFoldDB" id="A0A0A9A307"/>
<protein>
    <submittedName>
        <fullName evidence="1">Uncharacterized protein</fullName>
    </submittedName>
</protein>
<name>A0A0A9A307_ARUDO</name>